<accession>A0AAD8P3Q6</accession>
<proteinExistence type="predicted"/>
<comment type="caution">
    <text evidence="1">The sequence shown here is derived from an EMBL/GenBank/DDBJ whole genome shotgun (WGS) entry which is preliminary data.</text>
</comment>
<reference evidence="1" key="1">
    <citation type="journal article" date="2023" name="bioRxiv">
        <title>Improved chromosome-level genome assembly for marigold (Tagetes erecta).</title>
        <authorList>
            <person name="Jiang F."/>
            <person name="Yuan L."/>
            <person name="Wang S."/>
            <person name="Wang H."/>
            <person name="Xu D."/>
            <person name="Wang A."/>
            <person name="Fan W."/>
        </authorList>
    </citation>
    <scope>NUCLEOTIDE SEQUENCE</scope>
    <source>
        <strain evidence="1">WSJ</strain>
        <tissue evidence="1">Leaf</tissue>
    </source>
</reference>
<keyword evidence="2" id="KW-1185">Reference proteome</keyword>
<gene>
    <name evidence="1" type="ORF">QVD17_13891</name>
</gene>
<organism evidence="1 2">
    <name type="scientific">Tagetes erecta</name>
    <name type="common">African marigold</name>
    <dbReference type="NCBI Taxonomy" id="13708"/>
    <lineage>
        <taxon>Eukaryota</taxon>
        <taxon>Viridiplantae</taxon>
        <taxon>Streptophyta</taxon>
        <taxon>Embryophyta</taxon>
        <taxon>Tracheophyta</taxon>
        <taxon>Spermatophyta</taxon>
        <taxon>Magnoliopsida</taxon>
        <taxon>eudicotyledons</taxon>
        <taxon>Gunneridae</taxon>
        <taxon>Pentapetalae</taxon>
        <taxon>asterids</taxon>
        <taxon>campanulids</taxon>
        <taxon>Asterales</taxon>
        <taxon>Asteraceae</taxon>
        <taxon>Asteroideae</taxon>
        <taxon>Heliantheae alliance</taxon>
        <taxon>Tageteae</taxon>
        <taxon>Tagetes</taxon>
    </lineage>
</organism>
<name>A0AAD8P3Q6_TARER</name>
<dbReference type="Proteomes" id="UP001229421">
    <property type="component" value="Unassembled WGS sequence"/>
</dbReference>
<evidence type="ECO:0000313" key="2">
    <source>
        <dbReference type="Proteomes" id="UP001229421"/>
    </source>
</evidence>
<protein>
    <submittedName>
        <fullName evidence="1">Uncharacterized protein</fullName>
    </submittedName>
</protein>
<sequence length="182" mass="21253">MPICHVVIYFETLRVCCVSPIHYCVHFSVSASPILQILSYDDDEHNDVDENATSRRNIISMSNYFKDSFSQERMTKSIESRSMYKEKWLYGELLPAFGVGSDYFPGKERDGIYYCDSRNGVNEVRRHSSYYYDFQKELSYLGNGWGPRIETHSTSMAQDHLVNYTCKNVEREQRKEKSLTSS</sequence>
<evidence type="ECO:0000313" key="1">
    <source>
        <dbReference type="EMBL" id="KAK1430846.1"/>
    </source>
</evidence>
<dbReference type="EMBL" id="JAUHHV010000003">
    <property type="protein sequence ID" value="KAK1430846.1"/>
    <property type="molecule type" value="Genomic_DNA"/>
</dbReference>
<dbReference type="AlphaFoldDB" id="A0AAD8P3Q6"/>